<evidence type="ECO:0000256" key="4">
    <source>
        <dbReference type="ARBA" id="ARBA00022448"/>
    </source>
</evidence>
<protein>
    <recommendedName>
        <fullName evidence="15">Glutamate receptor</fullName>
    </recommendedName>
</protein>
<dbReference type="OrthoDB" id="5984008at2759"/>
<evidence type="ECO:0000313" key="20">
    <source>
        <dbReference type="RefSeq" id="XP_022771570.1"/>
    </source>
</evidence>
<evidence type="ECO:0000256" key="8">
    <source>
        <dbReference type="ARBA" id="ARBA00023065"/>
    </source>
</evidence>
<evidence type="ECO:0000256" key="9">
    <source>
        <dbReference type="ARBA" id="ARBA00023136"/>
    </source>
</evidence>
<evidence type="ECO:0000313" key="19">
    <source>
        <dbReference type="RefSeq" id="XP_022771569.1"/>
    </source>
</evidence>
<dbReference type="InterPro" id="IPR044440">
    <property type="entry name" value="GABAb_receptor_plant_PBP1"/>
</dbReference>
<dbReference type="Pfam" id="PF10613">
    <property type="entry name" value="Lig_chan-Glu_bd"/>
    <property type="match status" value="1"/>
</dbReference>
<dbReference type="GeneID" id="111314454"/>
<dbReference type="InterPro" id="IPR001828">
    <property type="entry name" value="ANF_lig-bd_rcpt"/>
</dbReference>
<comment type="function">
    <text evidence="14">Glutamate-gated receptor that probably acts as a non-selective cation channel. May be involved in light-signal transduction and calcium homeostasis via the regulation of calcium influx into cells.</text>
</comment>
<evidence type="ECO:0000256" key="12">
    <source>
        <dbReference type="ARBA" id="ARBA00023286"/>
    </source>
</evidence>
<dbReference type="SUPFAM" id="SSF53822">
    <property type="entry name" value="Periplasmic binding protein-like I"/>
    <property type="match status" value="1"/>
</dbReference>
<evidence type="ECO:0000256" key="5">
    <source>
        <dbReference type="ARBA" id="ARBA00022692"/>
    </source>
</evidence>
<evidence type="ECO:0000256" key="14">
    <source>
        <dbReference type="ARBA" id="ARBA00049638"/>
    </source>
</evidence>
<dbReference type="KEGG" id="dzi:111314454"/>
<dbReference type="SUPFAM" id="SSF53850">
    <property type="entry name" value="Periplasmic binding protein-like II"/>
    <property type="match status" value="1"/>
</dbReference>
<keyword evidence="13 15" id="KW-0407">Ion channel</keyword>
<organism evidence="18 19">
    <name type="scientific">Durio zibethinus</name>
    <name type="common">Durian</name>
    <dbReference type="NCBI Taxonomy" id="66656"/>
    <lineage>
        <taxon>Eukaryota</taxon>
        <taxon>Viridiplantae</taxon>
        <taxon>Streptophyta</taxon>
        <taxon>Embryophyta</taxon>
        <taxon>Tracheophyta</taxon>
        <taxon>Spermatophyta</taxon>
        <taxon>Magnoliopsida</taxon>
        <taxon>eudicotyledons</taxon>
        <taxon>Gunneridae</taxon>
        <taxon>Pentapetalae</taxon>
        <taxon>rosids</taxon>
        <taxon>malvids</taxon>
        <taxon>Malvales</taxon>
        <taxon>Malvaceae</taxon>
        <taxon>Helicteroideae</taxon>
        <taxon>Durio</taxon>
    </lineage>
</organism>
<dbReference type="PANTHER" id="PTHR34836">
    <property type="entry name" value="OS06G0188250 PROTEIN"/>
    <property type="match status" value="1"/>
</dbReference>
<evidence type="ECO:0000256" key="3">
    <source>
        <dbReference type="ARBA" id="ARBA00011095"/>
    </source>
</evidence>
<keyword evidence="8 15" id="KW-0406">Ion transport</keyword>
<comment type="function">
    <text evidence="15">Glutamate-gated receptor that probably acts as non-selective cation channel.</text>
</comment>
<proteinExistence type="inferred from homology"/>
<reference evidence="19 20" key="1">
    <citation type="submission" date="2025-04" db="UniProtKB">
        <authorList>
            <consortium name="RefSeq"/>
        </authorList>
    </citation>
    <scope>IDENTIFICATION</scope>
    <source>
        <tissue evidence="19 20">Fruit stalk</tissue>
    </source>
</reference>
<keyword evidence="5 16" id="KW-0812">Transmembrane</keyword>
<keyword evidence="7 16" id="KW-1133">Transmembrane helix</keyword>
<dbReference type="Gene3D" id="3.40.50.2300">
    <property type="match status" value="2"/>
</dbReference>
<evidence type="ECO:0000256" key="7">
    <source>
        <dbReference type="ARBA" id="ARBA00022989"/>
    </source>
</evidence>
<feature type="transmembrane region" description="Helical" evidence="16">
    <location>
        <begin position="700"/>
        <end position="724"/>
    </location>
</feature>
<dbReference type="CDD" id="cd13686">
    <property type="entry name" value="GluR_Plant"/>
    <property type="match status" value="1"/>
</dbReference>
<dbReference type="FunFam" id="3.40.50.2300:FF:000188">
    <property type="entry name" value="Glutamate receptor"/>
    <property type="match status" value="1"/>
</dbReference>
<dbReference type="InterPro" id="IPR017103">
    <property type="entry name" value="Iontropic_Glu_rcpt_pln"/>
</dbReference>
<keyword evidence="18" id="KW-1185">Reference proteome</keyword>
<gene>
    <name evidence="19 20" type="primary">LOC111314454</name>
</gene>
<evidence type="ECO:0000256" key="11">
    <source>
        <dbReference type="ARBA" id="ARBA00023180"/>
    </source>
</evidence>
<dbReference type="Pfam" id="PF01094">
    <property type="entry name" value="ANF_receptor"/>
    <property type="match status" value="1"/>
</dbReference>
<dbReference type="Gene3D" id="1.10.287.70">
    <property type="match status" value="1"/>
</dbReference>
<evidence type="ECO:0000256" key="16">
    <source>
        <dbReference type="SAM" id="Phobius"/>
    </source>
</evidence>
<dbReference type="InterPro" id="IPR001320">
    <property type="entry name" value="Iontro_rcpt_C"/>
</dbReference>
<keyword evidence="4 15" id="KW-0813">Transport</keyword>
<dbReference type="RefSeq" id="XP_022771570.1">
    <property type="nucleotide sequence ID" value="XM_022915835.1"/>
</dbReference>
<keyword evidence="6" id="KW-0732">Signal</keyword>
<evidence type="ECO:0000313" key="18">
    <source>
        <dbReference type="Proteomes" id="UP000515121"/>
    </source>
</evidence>
<accession>A0A6P6B352</accession>
<feature type="transmembrane region" description="Helical" evidence="16">
    <location>
        <begin position="640"/>
        <end position="658"/>
    </location>
</feature>
<name>A0A6P6B352_DURZI</name>
<sequence length="939" mass="106104">MYFNFICLKKKTKKTNIPHPQVNLICSTPHIWRMEWNELLTKSFRKLLYSPMDLTKKMGTFALITIFFSLLQPSLSNLNSINSTTIERIHVGVILDMKSWVGKIVDSCISMAISDFYSLNSRYETRLILHTRDSEGDPLLVLSQALVLLENVKLQAIIIAENSDGVKILAELGSRAKIPIISLFTAGPPLSFSEYPYLIKIGQDESSQAKGIVTIVEAFSWKNIILIYEDNDSARGILCKVITSLEGTDVRLAQHIAILASTTDEEIIEQLKKLMSLQTTIYVVHMSPSLASRLFLNAKQLGMISQGYAWITTDMIMNFLHSIEPSVIESMQGVVGFRPYIPVSKALHKFTLRWRRENFVETQNLQEMELNIYGIWTYDMVWALATAAERVKTGHPDIIHQDTRWNMNFTAILSSQSGSVFINEILQSRFKGMSGGFQLTNGRLVPKEFEIVNVFKGERIVGYWDPENGITPITKQDNRDELNSTSSSKLETVIWPGGRKSIPKGWSLYGKRLRIGVPIKNGFSELINVIVDPQTNETTVSGFCSEVFKAAIETLDYEVNYEFIPFVNARGQMAGSYNDLIRQVYLKNYDAVVGDTTIIASRFSYVDFTLPYTDLGIGMVAPKASKNDMWIFLKPLSGDLWITTAAFFIFTGFVVWLIERPINDEFQGSPLKQVGMIFWYSFSTLVYAHKENLLSNLSKFVVIIWVFVVFILTSSYTATLASMLTVQRIQLISREDYVGYHSGSLFPRAISNLNFENPRLKPYHSPEEYANALRRGSKNGGVSGIIDEIPYIKVFLAKYSADYTMIKSNSTSGGFGFVFPKGSPMVQDISSAIVKLREEGKLQIMENAWFNSESSSSNQDSISNPSSLNLDSFGGLFLVTGISSTSALLIWLYQKRQSMTISNFKFYLNSGLESAKWVLQLIFRKRNFMTQLNFLSACY</sequence>
<dbReference type="RefSeq" id="XP_022771569.1">
    <property type="nucleotide sequence ID" value="XM_022915834.1"/>
</dbReference>
<dbReference type="Gene3D" id="3.40.190.10">
    <property type="entry name" value="Periplasmic binding protein-like II"/>
    <property type="match status" value="2"/>
</dbReference>
<evidence type="ECO:0000256" key="6">
    <source>
        <dbReference type="ARBA" id="ARBA00022729"/>
    </source>
</evidence>
<keyword evidence="12 15" id="KW-1071">Ligand-gated ion channel</keyword>
<dbReference type="Pfam" id="PF00060">
    <property type="entry name" value="Lig_chan"/>
    <property type="match status" value="1"/>
</dbReference>
<keyword evidence="9 15" id="KW-0472">Membrane</keyword>
<dbReference type="AlphaFoldDB" id="A0A6P6B352"/>
<comment type="subcellular location">
    <subcellularLocation>
        <location evidence="1">Membrane</location>
        <topology evidence="1">Multi-pass membrane protein</topology>
    </subcellularLocation>
</comment>
<dbReference type="Proteomes" id="UP000515121">
    <property type="component" value="Unplaced"/>
</dbReference>
<feature type="domain" description="Ionotropic glutamate receptor C-terminal" evidence="17">
    <location>
        <begin position="512"/>
        <end position="852"/>
    </location>
</feature>
<dbReference type="CDD" id="cd19990">
    <property type="entry name" value="PBP1_GABAb_receptor_plant"/>
    <property type="match status" value="1"/>
</dbReference>
<dbReference type="SMART" id="SM00079">
    <property type="entry name" value="PBPe"/>
    <property type="match status" value="1"/>
</dbReference>
<evidence type="ECO:0000256" key="1">
    <source>
        <dbReference type="ARBA" id="ARBA00004141"/>
    </source>
</evidence>
<dbReference type="GO" id="GO:0015276">
    <property type="term" value="F:ligand-gated monoatomic ion channel activity"/>
    <property type="evidence" value="ECO:0007669"/>
    <property type="project" value="InterPro"/>
</dbReference>
<dbReference type="InterPro" id="IPR019594">
    <property type="entry name" value="Glu/Gly-bd"/>
</dbReference>
<evidence type="ECO:0000256" key="2">
    <source>
        <dbReference type="ARBA" id="ARBA00008685"/>
    </source>
</evidence>
<comment type="similarity">
    <text evidence="2 15">Belongs to the glutamate-gated ion channel (TC 1.A.10.1) family.</text>
</comment>
<dbReference type="InterPro" id="IPR015683">
    <property type="entry name" value="Ionotropic_Glu_rcpt"/>
</dbReference>
<feature type="transmembrane region" description="Helical" evidence="16">
    <location>
        <begin position="873"/>
        <end position="893"/>
    </location>
</feature>
<evidence type="ECO:0000256" key="10">
    <source>
        <dbReference type="ARBA" id="ARBA00023170"/>
    </source>
</evidence>
<evidence type="ECO:0000256" key="15">
    <source>
        <dbReference type="PIRNR" id="PIRNR037090"/>
    </source>
</evidence>
<dbReference type="InterPro" id="IPR028082">
    <property type="entry name" value="Peripla_BP_I"/>
</dbReference>
<dbReference type="FunFam" id="1.10.287.70:FF:000037">
    <property type="entry name" value="Glutamate receptor"/>
    <property type="match status" value="1"/>
</dbReference>
<dbReference type="FunFam" id="3.40.190.10:FF:000103">
    <property type="entry name" value="Glutamate receptor"/>
    <property type="match status" value="1"/>
</dbReference>
<keyword evidence="10 15" id="KW-0675">Receptor</keyword>
<dbReference type="PIRSF" id="PIRSF037090">
    <property type="entry name" value="Iontro_Glu-like_rcpt_pln"/>
    <property type="match status" value="1"/>
</dbReference>
<dbReference type="PANTHER" id="PTHR34836:SF1">
    <property type="entry name" value="OS09G0428600 PROTEIN"/>
    <property type="match status" value="1"/>
</dbReference>
<evidence type="ECO:0000256" key="13">
    <source>
        <dbReference type="ARBA" id="ARBA00023303"/>
    </source>
</evidence>
<evidence type="ECO:0000259" key="17">
    <source>
        <dbReference type="SMART" id="SM00079"/>
    </source>
</evidence>
<dbReference type="GO" id="GO:0016020">
    <property type="term" value="C:membrane"/>
    <property type="evidence" value="ECO:0007669"/>
    <property type="project" value="UniProtKB-SubCell"/>
</dbReference>
<keyword evidence="11" id="KW-0325">Glycoprotein</keyword>
<comment type="subunit">
    <text evidence="3">May form heteromers.</text>
</comment>